<gene>
    <name evidence="2" type="ORF">RCG00_02685</name>
</gene>
<dbReference type="NCBIfam" id="NF033572">
    <property type="entry name" value="transpos_ISKra4"/>
    <property type="match status" value="1"/>
</dbReference>
<sequence length="441" mass="48804">MNGVPPILDKSTQLAQRLARHPALQERIESILTIMESNSDDLKRADEAERQIIETLRQLGHDALSGWAQQHEAAAADQGRQSGLASYGSKKLYWHSTYGQIEVNERLFRQGSCLQRPFSASAAVRCRGVSAPLQRVVTDFGADHPFRQVSEKLQEHYGISLPPETIRQTTERHGRLMLEDTVLETTRPERPGKACVLVEMDGGMVPIVTSAPEAADRRKGKTLNWQELKLCIARELGSAPRFYGGTFNGGTEQAGQHLHHCACLAGFGRATDIHGVGDGAVWIADQIEHCFGSQGAYLVDFYHLSEYLAEAAASCSSDTDAWLEQRQAELKANRSAKVLEALLPHLEAPATADAQAPVRKAYRYLNNRREQVDYAGAIRQGRPIGSGEIESAHRFVVQARLKKPGAWWAAENVDPMLALRVTRLNGGWNEYWQNFSACKAA</sequence>
<dbReference type="EMBL" id="CP133217">
    <property type="protein sequence ID" value="WML88993.1"/>
    <property type="molecule type" value="Genomic_DNA"/>
</dbReference>
<proteinExistence type="inferred from homology"/>
<evidence type="ECO:0000313" key="2">
    <source>
        <dbReference type="EMBL" id="WML88993.1"/>
    </source>
</evidence>
<dbReference type="Pfam" id="PF06782">
    <property type="entry name" value="UPF0236"/>
    <property type="match status" value="1"/>
</dbReference>
<dbReference type="Proteomes" id="UP001229862">
    <property type="component" value="Chromosome"/>
</dbReference>
<accession>A0AA51MS07</accession>
<dbReference type="RefSeq" id="WP_308872544.1">
    <property type="nucleotide sequence ID" value="NZ_CP133217.1"/>
</dbReference>
<dbReference type="InterPro" id="IPR009620">
    <property type="entry name" value="UPF0236"/>
</dbReference>
<evidence type="ECO:0000256" key="1">
    <source>
        <dbReference type="ARBA" id="ARBA00006539"/>
    </source>
</evidence>
<dbReference type="AlphaFoldDB" id="A0AA51MS07"/>
<protein>
    <submittedName>
        <fullName evidence="2">ISKra4 family transposase</fullName>
    </submittedName>
</protein>
<name>A0AA51MS07_9GAMM</name>
<reference evidence="2" key="1">
    <citation type="submission" date="2023-08" db="EMBL/GenBank/DDBJ databases">
        <title>New molecular markers tilS and rpoB for phylogenetic and monitoring studies of the genus Thiothrix biodiversity.</title>
        <authorList>
            <person name="Ravin N.V."/>
            <person name="Smolyakov D."/>
            <person name="Markov N.D."/>
            <person name="Beletsky A.V."/>
            <person name="Mardanov A.V."/>
            <person name="Rudenko T.S."/>
            <person name="Grabovich M.Y."/>
        </authorList>
    </citation>
    <scope>NUCLEOTIDE SEQUENCE</scope>
    <source>
        <strain evidence="2">DNT52</strain>
    </source>
</reference>
<comment type="similarity">
    <text evidence="1">Belongs to the UPF0236 family.</text>
</comment>
<organism evidence="2">
    <name type="scientific">Thiothrix subterranea</name>
    <dbReference type="NCBI Taxonomy" id="2735563"/>
    <lineage>
        <taxon>Bacteria</taxon>
        <taxon>Pseudomonadati</taxon>
        <taxon>Pseudomonadota</taxon>
        <taxon>Gammaproteobacteria</taxon>
        <taxon>Thiotrichales</taxon>
        <taxon>Thiotrichaceae</taxon>
        <taxon>Thiothrix</taxon>
    </lineage>
</organism>